<sequence>MAFGLATSYPSIVLLGALAAVTFAIAHFPFIDRLVPAVVPYARAAGTACLIASAATMFAFGYRVADGRDQIEQLKSDLARAEYFEDVSRKTAEEADKLKQEADKRASDAEGKLSDYESKFGKNPADPPAGVLEWMRSLQQHPQRRADASANPQQRGVVARLRALGAKRQ</sequence>
<organism evidence="3">
    <name type="scientific">Bradyrhizobium quebecense</name>
    <dbReference type="NCBI Taxonomy" id="2748629"/>
    <lineage>
        <taxon>Bacteria</taxon>
        <taxon>Pseudomonadati</taxon>
        <taxon>Pseudomonadota</taxon>
        <taxon>Alphaproteobacteria</taxon>
        <taxon>Hyphomicrobiales</taxon>
        <taxon>Nitrobacteraceae</taxon>
        <taxon>Bradyrhizobium</taxon>
    </lineage>
</organism>
<dbReference type="AlphaFoldDB" id="A0A973WRS3"/>
<protein>
    <submittedName>
        <fullName evidence="3">Uncharacterized protein</fullName>
    </submittedName>
</protein>
<feature type="region of interest" description="Disordered" evidence="1">
    <location>
        <begin position="137"/>
        <end position="156"/>
    </location>
</feature>
<feature type="transmembrane region" description="Helical" evidence="2">
    <location>
        <begin position="43"/>
        <end position="65"/>
    </location>
</feature>
<feature type="transmembrane region" description="Helical" evidence="2">
    <location>
        <begin position="12"/>
        <end position="31"/>
    </location>
</feature>
<keyword evidence="2" id="KW-0812">Transmembrane</keyword>
<keyword evidence="2" id="KW-1133">Transmembrane helix</keyword>
<evidence type="ECO:0000313" key="3">
    <source>
        <dbReference type="EMBL" id="NVL08642.1"/>
    </source>
</evidence>
<gene>
    <name evidence="3" type="ORF">HU230_23355</name>
</gene>
<feature type="region of interest" description="Disordered" evidence="1">
    <location>
        <begin position="94"/>
        <end position="131"/>
    </location>
</feature>
<feature type="compositionally biased region" description="Basic and acidic residues" evidence="1">
    <location>
        <begin position="94"/>
        <end position="120"/>
    </location>
</feature>
<comment type="caution">
    <text evidence="3">The sequence shown here is derived from an EMBL/GenBank/DDBJ whole genome shotgun (WGS) entry which is preliminary data.</text>
</comment>
<reference evidence="3" key="1">
    <citation type="submission" date="2020-06" db="EMBL/GenBank/DDBJ databases">
        <title>Whole Genome Sequence of Bradyrhizobium sp. Strain 66S1MB.</title>
        <authorList>
            <person name="Bromfield E."/>
            <person name="Cloutier S."/>
        </authorList>
    </citation>
    <scope>NUCLEOTIDE SEQUENCE</scope>
    <source>
        <strain evidence="3">66S1MB</strain>
    </source>
</reference>
<evidence type="ECO:0000256" key="1">
    <source>
        <dbReference type="SAM" id="MobiDB-lite"/>
    </source>
</evidence>
<proteinExistence type="predicted"/>
<accession>A0A973WRS3</accession>
<dbReference type="EMBL" id="JABWSX010000001">
    <property type="protein sequence ID" value="NVL08642.1"/>
    <property type="molecule type" value="Genomic_DNA"/>
</dbReference>
<name>A0A973WRS3_9BRAD</name>
<evidence type="ECO:0000256" key="2">
    <source>
        <dbReference type="SAM" id="Phobius"/>
    </source>
</evidence>
<keyword evidence="2" id="KW-0472">Membrane</keyword>